<comment type="caution">
    <text evidence="1">The sequence shown here is derived from an EMBL/GenBank/DDBJ whole genome shotgun (WGS) entry which is preliminary data.</text>
</comment>
<organism evidence="1 2">
    <name type="scientific">Russula earlei</name>
    <dbReference type="NCBI Taxonomy" id="71964"/>
    <lineage>
        <taxon>Eukaryota</taxon>
        <taxon>Fungi</taxon>
        <taxon>Dikarya</taxon>
        <taxon>Basidiomycota</taxon>
        <taxon>Agaricomycotina</taxon>
        <taxon>Agaricomycetes</taxon>
        <taxon>Russulales</taxon>
        <taxon>Russulaceae</taxon>
        <taxon>Russula</taxon>
    </lineage>
</organism>
<sequence>MSQNATCFPPTAPQKGPSLFQHGNVVFQAHDVGWLVSGFFTIHLQWYTNKGEQRYIVRLLLMVPIYASISLASYLFWDNATPLLLIRDAYEAVLLTAFFYLLLTYLSPDPDEQKVIFRKRGLSREADTERRLRGLPRQKWVFPLGFVRWKPQVGRKCFRIMPLTTTLFAVILNHIGLYCEQSWSPKWGHIYLISVKAVVFLTFWQATFLSLLSTFGVVKDTPYMTAEDINIGWGAILETFEMSIFAFVHIKAFSYKPYRPLAPNSKRTPRLRSFGHAMDFRETFRELFAGSVYMWHRMCHVETDPLARRITVFENAFDKDRVAGRRGRPGEVVEVDKAVEVEVDGERQWLGVGDDYGYGLMQRERSEALGAQVEQELEKRGYGLPNFDPDANRGRSHTRERRHRSGWRSPHHRASRNSQSDPHHPAVRASSSPKRKLHPQPTPRDAEEHMRVYDDHPPPSILRTPRSAFLEPAASKGQYLSV</sequence>
<evidence type="ECO:0000313" key="2">
    <source>
        <dbReference type="Proteomes" id="UP001207468"/>
    </source>
</evidence>
<accession>A0ACC0U451</accession>
<name>A0ACC0U451_9AGAM</name>
<gene>
    <name evidence="1" type="ORF">F5148DRAFT_1276576</name>
</gene>
<dbReference type="EMBL" id="JAGFNK010000167">
    <property type="protein sequence ID" value="KAI9462621.1"/>
    <property type="molecule type" value="Genomic_DNA"/>
</dbReference>
<proteinExistence type="predicted"/>
<reference evidence="1" key="1">
    <citation type="submission" date="2021-03" db="EMBL/GenBank/DDBJ databases">
        <title>Evolutionary priming and transition to the ectomycorrhizal habit in an iconic lineage of mushroom-forming fungi: is preadaptation a requirement?</title>
        <authorList>
            <consortium name="DOE Joint Genome Institute"/>
            <person name="Looney B.P."/>
            <person name="Miyauchi S."/>
            <person name="Morin E."/>
            <person name="Drula E."/>
            <person name="Courty P.E."/>
            <person name="Chicoki N."/>
            <person name="Fauchery L."/>
            <person name="Kohler A."/>
            <person name="Kuo A."/>
            <person name="LaButti K."/>
            <person name="Pangilinan J."/>
            <person name="Lipzen A."/>
            <person name="Riley R."/>
            <person name="Andreopoulos W."/>
            <person name="He G."/>
            <person name="Johnson J."/>
            <person name="Barry K.W."/>
            <person name="Grigoriev I.V."/>
            <person name="Nagy L."/>
            <person name="Hibbett D."/>
            <person name="Henrissat B."/>
            <person name="Matheny P.B."/>
            <person name="Labbe J."/>
            <person name="Martin A.F."/>
        </authorList>
    </citation>
    <scope>NUCLEOTIDE SEQUENCE</scope>
    <source>
        <strain evidence="1">BPL698</strain>
    </source>
</reference>
<evidence type="ECO:0000313" key="1">
    <source>
        <dbReference type="EMBL" id="KAI9462621.1"/>
    </source>
</evidence>
<protein>
    <submittedName>
        <fullName evidence="1">DUF300-domain-containing protein</fullName>
    </submittedName>
</protein>
<keyword evidence="2" id="KW-1185">Reference proteome</keyword>
<dbReference type="Proteomes" id="UP001207468">
    <property type="component" value="Unassembled WGS sequence"/>
</dbReference>